<reference evidence="3 4" key="1">
    <citation type="submission" date="2015-04" db="EMBL/GenBank/DDBJ databases">
        <authorList>
            <person name="Syromyatnikov M.Y."/>
            <person name="Popov V.N."/>
        </authorList>
    </citation>
    <scope>NUCLEOTIDE SEQUENCE [LARGE SCALE GENOMIC DNA]</scope>
</reference>
<name>A0A1J1HJQ0_9DIPT</name>
<dbReference type="InterPro" id="IPR012674">
    <property type="entry name" value="Calycin"/>
</dbReference>
<dbReference type="SUPFAM" id="SSF50814">
    <property type="entry name" value="Lipocalins"/>
    <property type="match status" value="1"/>
</dbReference>
<feature type="domain" description="THAP4-like heme-binding" evidence="2">
    <location>
        <begin position="5"/>
        <end position="155"/>
    </location>
</feature>
<protein>
    <submittedName>
        <fullName evidence="3">CLUMA_CG002034, isoform A</fullName>
    </submittedName>
</protein>
<evidence type="ECO:0000259" key="2">
    <source>
        <dbReference type="Pfam" id="PF08768"/>
    </source>
</evidence>
<proteinExistence type="predicted"/>
<dbReference type="PANTHER" id="PTHR15854">
    <property type="entry name" value="THAP4 PROTEIN"/>
    <property type="match status" value="1"/>
</dbReference>
<dbReference type="EMBL" id="CVRI01000006">
    <property type="protein sequence ID" value="CRK88253.1"/>
    <property type="molecule type" value="Genomic_DNA"/>
</dbReference>
<dbReference type="OrthoDB" id="9946827at2759"/>
<accession>A0A1J1HJQ0</accession>
<dbReference type="Proteomes" id="UP000183832">
    <property type="component" value="Unassembled WGS sequence"/>
</dbReference>
<organism evidence="3 4">
    <name type="scientific">Clunio marinus</name>
    <dbReference type="NCBI Taxonomy" id="568069"/>
    <lineage>
        <taxon>Eukaryota</taxon>
        <taxon>Metazoa</taxon>
        <taxon>Ecdysozoa</taxon>
        <taxon>Arthropoda</taxon>
        <taxon>Hexapoda</taxon>
        <taxon>Insecta</taxon>
        <taxon>Pterygota</taxon>
        <taxon>Neoptera</taxon>
        <taxon>Endopterygota</taxon>
        <taxon>Diptera</taxon>
        <taxon>Nematocera</taxon>
        <taxon>Chironomoidea</taxon>
        <taxon>Chironomidae</taxon>
        <taxon>Clunio</taxon>
    </lineage>
</organism>
<dbReference type="InterPro" id="IPR014878">
    <property type="entry name" value="THAP4-like_heme-bd"/>
</dbReference>
<dbReference type="PANTHER" id="PTHR15854:SF4">
    <property type="entry name" value="PEROXYNITRITE ISOMERASE THAP4"/>
    <property type="match status" value="1"/>
</dbReference>
<sequence length="158" mass="17750">MHPALQPIEFLIGTWTSESAVGHFPTINDFKYDETIYFEEIGQPLLNFKSISKIGERPMHLESGFLRILPGTSKVAFMVSHNFGLCSVEEGSVEGCNIVLESSGIQRISFAKDPMVTKIRRTITLLEDMKLEIKTDMATTNTPELTNHLIVIYKKNSS</sequence>
<dbReference type="CDD" id="cd07828">
    <property type="entry name" value="lipocalin_heme-bd-THAP4-like"/>
    <property type="match status" value="1"/>
</dbReference>
<evidence type="ECO:0000256" key="1">
    <source>
        <dbReference type="ARBA" id="ARBA00036993"/>
    </source>
</evidence>
<evidence type="ECO:0000313" key="4">
    <source>
        <dbReference type="Proteomes" id="UP000183832"/>
    </source>
</evidence>
<dbReference type="InterPro" id="IPR045165">
    <property type="entry name" value="Nitrobindin"/>
</dbReference>
<dbReference type="Pfam" id="PF08768">
    <property type="entry name" value="THAP4_heme-bd"/>
    <property type="match status" value="1"/>
</dbReference>
<comment type="catalytic activity">
    <reaction evidence="1">
        <text>peroxynitrite = nitrate</text>
        <dbReference type="Rhea" id="RHEA:63116"/>
        <dbReference type="ChEBI" id="CHEBI:17632"/>
        <dbReference type="ChEBI" id="CHEBI:25941"/>
    </reaction>
    <physiologicalReaction direction="left-to-right" evidence="1">
        <dbReference type="Rhea" id="RHEA:63117"/>
    </physiologicalReaction>
</comment>
<gene>
    <name evidence="3" type="ORF">CLUMA_CG002034</name>
</gene>
<evidence type="ECO:0000313" key="3">
    <source>
        <dbReference type="EMBL" id="CRK88253.1"/>
    </source>
</evidence>
<keyword evidence="4" id="KW-1185">Reference proteome</keyword>
<dbReference type="Gene3D" id="2.40.128.20">
    <property type="match status" value="1"/>
</dbReference>
<dbReference type="AlphaFoldDB" id="A0A1J1HJQ0"/>